<evidence type="ECO:0000256" key="1">
    <source>
        <dbReference type="ARBA" id="ARBA00009913"/>
    </source>
</evidence>
<dbReference type="InterPro" id="IPR006118">
    <property type="entry name" value="Recombinase_CS"/>
</dbReference>
<dbReference type="PANTHER" id="PTHR30461">
    <property type="entry name" value="DNA-INVERTASE FROM LAMBDOID PROPHAGE"/>
    <property type="match status" value="1"/>
</dbReference>
<dbReference type="InterPro" id="IPR050639">
    <property type="entry name" value="SSR_resolvase"/>
</dbReference>
<protein>
    <submittedName>
        <fullName evidence="9">Site-specific DNA recombinase</fullName>
    </submittedName>
</protein>
<keyword evidence="4" id="KW-0238">DNA-binding</keyword>
<dbReference type="AlphaFoldDB" id="A0A1G6ZHM5"/>
<evidence type="ECO:0000256" key="3">
    <source>
        <dbReference type="ARBA" id="ARBA00023100"/>
    </source>
</evidence>
<dbReference type="Pfam" id="PF00239">
    <property type="entry name" value="Resolvase"/>
    <property type="match status" value="1"/>
</dbReference>
<dbReference type="EMBL" id="FMYQ01000030">
    <property type="protein sequence ID" value="SDE02149.1"/>
    <property type="molecule type" value="Genomic_DNA"/>
</dbReference>
<evidence type="ECO:0000256" key="7">
    <source>
        <dbReference type="PROSITE-ProRule" id="PRU10137"/>
    </source>
</evidence>
<dbReference type="PROSITE" id="PS51736">
    <property type="entry name" value="RECOMBINASES_3"/>
    <property type="match status" value="1"/>
</dbReference>
<dbReference type="CDD" id="cd00569">
    <property type="entry name" value="HTH_Hin_like"/>
    <property type="match status" value="1"/>
</dbReference>
<dbReference type="SUPFAM" id="SSF53041">
    <property type="entry name" value="Resolvase-like"/>
    <property type="match status" value="1"/>
</dbReference>
<evidence type="ECO:0000256" key="5">
    <source>
        <dbReference type="ARBA" id="ARBA00023172"/>
    </source>
</evidence>
<dbReference type="InterPro" id="IPR006119">
    <property type="entry name" value="Resolv_N"/>
</dbReference>
<keyword evidence="5" id="KW-0233">DNA recombination</keyword>
<dbReference type="GO" id="GO:0015074">
    <property type="term" value="P:DNA integration"/>
    <property type="evidence" value="ECO:0007669"/>
    <property type="project" value="UniProtKB-KW"/>
</dbReference>
<dbReference type="InterPro" id="IPR009057">
    <property type="entry name" value="Homeodomain-like_sf"/>
</dbReference>
<keyword evidence="2" id="KW-0229">DNA integration</keyword>
<evidence type="ECO:0000313" key="10">
    <source>
        <dbReference type="Proteomes" id="UP000198908"/>
    </source>
</evidence>
<dbReference type="GO" id="GO:0003677">
    <property type="term" value="F:DNA binding"/>
    <property type="evidence" value="ECO:0007669"/>
    <property type="project" value="UniProtKB-KW"/>
</dbReference>
<dbReference type="GO" id="GO:0000150">
    <property type="term" value="F:DNA strand exchange activity"/>
    <property type="evidence" value="ECO:0007669"/>
    <property type="project" value="UniProtKB-KW"/>
</dbReference>
<dbReference type="SUPFAM" id="SSF46689">
    <property type="entry name" value="Homeodomain-like"/>
    <property type="match status" value="1"/>
</dbReference>
<organism evidence="9 10">
    <name type="scientific">Paraburkholderia lycopersici</name>
    <dbReference type="NCBI Taxonomy" id="416944"/>
    <lineage>
        <taxon>Bacteria</taxon>
        <taxon>Pseudomonadati</taxon>
        <taxon>Pseudomonadota</taxon>
        <taxon>Betaproteobacteria</taxon>
        <taxon>Burkholderiales</taxon>
        <taxon>Burkholderiaceae</taxon>
        <taxon>Paraburkholderia</taxon>
    </lineage>
</organism>
<dbReference type="CDD" id="cd03768">
    <property type="entry name" value="SR_ResInv"/>
    <property type="match status" value="1"/>
</dbReference>
<keyword evidence="3" id="KW-0230">DNA invertase</keyword>
<dbReference type="InterPro" id="IPR006120">
    <property type="entry name" value="Resolvase_HTH_dom"/>
</dbReference>
<gene>
    <name evidence="9" type="ORF">SAMN05421548_13096</name>
</gene>
<feature type="active site" description="O-(5'-phospho-DNA)-serine intermediate" evidence="6 7">
    <location>
        <position position="10"/>
    </location>
</feature>
<proteinExistence type="inferred from homology"/>
<name>A0A1G6ZHM5_9BURK</name>
<accession>A0A1G6ZHM5</accession>
<dbReference type="Proteomes" id="UP000198908">
    <property type="component" value="Unassembled WGS sequence"/>
</dbReference>
<evidence type="ECO:0000313" key="9">
    <source>
        <dbReference type="EMBL" id="SDE02149.1"/>
    </source>
</evidence>
<comment type="similarity">
    <text evidence="1">Belongs to the site-specific recombinase resolvase family.</text>
</comment>
<evidence type="ECO:0000256" key="6">
    <source>
        <dbReference type="PIRSR" id="PIRSR606118-50"/>
    </source>
</evidence>
<dbReference type="PANTHER" id="PTHR30461:SF2">
    <property type="entry name" value="SERINE RECOMBINASE PINE-RELATED"/>
    <property type="match status" value="1"/>
</dbReference>
<dbReference type="OrthoDB" id="8585334at2"/>
<dbReference type="Gene3D" id="1.10.10.60">
    <property type="entry name" value="Homeodomain-like"/>
    <property type="match status" value="1"/>
</dbReference>
<dbReference type="RefSeq" id="WP_092003609.1">
    <property type="nucleotide sequence ID" value="NZ_FMYQ01000030.1"/>
</dbReference>
<evidence type="ECO:0000256" key="2">
    <source>
        <dbReference type="ARBA" id="ARBA00022908"/>
    </source>
</evidence>
<dbReference type="PROSITE" id="PS00398">
    <property type="entry name" value="RECOMBINASES_2"/>
    <property type="match status" value="1"/>
</dbReference>
<dbReference type="Pfam" id="PF02796">
    <property type="entry name" value="HTH_7"/>
    <property type="match status" value="1"/>
</dbReference>
<sequence length="202" mass="22393">MAIIGYARVSTVEQTLDLQRDALKETGATTIYEDTASGKNADRPELVHCLKALREGDTLVVWRLDRLGRNLQDLIRIVGELDERSVKLRSVKESIDTGGSVGRLVFHLFGALAEFERELIRERTLAGLEAARARGRRGGRPPALDAKQRKAALAMMKNRDMSVAEISRQFGVSRSTLYSIQSASKREANRGITGNIQRRACA</sequence>
<evidence type="ECO:0000259" key="8">
    <source>
        <dbReference type="PROSITE" id="PS51736"/>
    </source>
</evidence>
<dbReference type="STRING" id="416944.SAMN05421548_13096"/>
<evidence type="ECO:0000256" key="4">
    <source>
        <dbReference type="ARBA" id="ARBA00023125"/>
    </source>
</evidence>
<dbReference type="PROSITE" id="PS00397">
    <property type="entry name" value="RECOMBINASES_1"/>
    <property type="match status" value="1"/>
</dbReference>
<keyword evidence="10" id="KW-1185">Reference proteome</keyword>
<reference evidence="10" key="1">
    <citation type="submission" date="2016-09" db="EMBL/GenBank/DDBJ databases">
        <authorList>
            <person name="Varghese N."/>
            <person name="Submissions S."/>
        </authorList>
    </citation>
    <scope>NUCLEOTIDE SEQUENCE [LARGE SCALE GENOMIC DNA]</scope>
    <source>
        <strain evidence="10">TNe-862</strain>
    </source>
</reference>
<dbReference type="InterPro" id="IPR036162">
    <property type="entry name" value="Resolvase-like_N_sf"/>
</dbReference>
<feature type="domain" description="Resolvase/invertase-type recombinase catalytic" evidence="8">
    <location>
        <begin position="2"/>
        <end position="135"/>
    </location>
</feature>
<dbReference type="Gene3D" id="3.40.50.1390">
    <property type="entry name" value="Resolvase, N-terminal catalytic domain"/>
    <property type="match status" value="1"/>
</dbReference>
<dbReference type="FunFam" id="3.40.50.1390:FF:000001">
    <property type="entry name" value="DNA recombinase"/>
    <property type="match status" value="1"/>
</dbReference>
<dbReference type="SMART" id="SM00857">
    <property type="entry name" value="Resolvase"/>
    <property type="match status" value="1"/>
</dbReference>